<evidence type="ECO:0000313" key="2">
    <source>
        <dbReference type="Proteomes" id="UP001595999"/>
    </source>
</evidence>
<comment type="caution">
    <text evidence="1">The sequence shown here is derived from an EMBL/GenBank/DDBJ whole genome shotgun (WGS) entry which is preliminary data.</text>
</comment>
<sequence length="177" mass="19217">MQALQAAERRVLALNAYFDGELANGRGKPWQGDGRAPGWFMPDCLSAGGGLGDGLCATAPALWRRSAVVQGRRWPLLHPCGASRSLAAENGRVAGVCVPPRPRAGQPWSAPRYLVELLNPAFRPADGASGRLYRISLRVWGDNEGRALTLQSWFWAGVGARAQQGGRLNWRQAEEEE</sequence>
<dbReference type="Proteomes" id="UP001595999">
    <property type="component" value="Unassembled WGS sequence"/>
</dbReference>
<name>A0ABV8ZNV9_9NEIS</name>
<proteinExistence type="predicted"/>
<organism evidence="1 2">
    <name type="scientific">Chromobacterium aquaticum</name>
    <dbReference type="NCBI Taxonomy" id="467180"/>
    <lineage>
        <taxon>Bacteria</taxon>
        <taxon>Pseudomonadati</taxon>
        <taxon>Pseudomonadota</taxon>
        <taxon>Betaproteobacteria</taxon>
        <taxon>Neisseriales</taxon>
        <taxon>Chromobacteriaceae</taxon>
        <taxon>Chromobacterium</taxon>
    </lineage>
</organism>
<evidence type="ECO:0000313" key="1">
    <source>
        <dbReference type="EMBL" id="MFC4488496.1"/>
    </source>
</evidence>
<protein>
    <recommendedName>
        <fullName evidence="3">PilX/PilW C-terminal domain-containing protein</fullName>
    </recommendedName>
</protein>
<accession>A0ABV8ZNV9</accession>
<dbReference type="RefSeq" id="WP_231461492.1">
    <property type="nucleotide sequence ID" value="NZ_JAJOHW010000035.1"/>
</dbReference>
<reference evidence="2" key="1">
    <citation type="journal article" date="2019" name="Int. J. Syst. Evol. Microbiol.">
        <title>The Global Catalogue of Microorganisms (GCM) 10K type strain sequencing project: providing services to taxonomists for standard genome sequencing and annotation.</title>
        <authorList>
            <consortium name="The Broad Institute Genomics Platform"/>
            <consortium name="The Broad Institute Genome Sequencing Center for Infectious Disease"/>
            <person name="Wu L."/>
            <person name="Ma J."/>
        </authorList>
    </citation>
    <scope>NUCLEOTIDE SEQUENCE [LARGE SCALE GENOMIC DNA]</scope>
    <source>
        <strain evidence="2">CGMCC 4.7608</strain>
    </source>
</reference>
<keyword evidence="2" id="KW-1185">Reference proteome</keyword>
<evidence type="ECO:0008006" key="3">
    <source>
        <dbReference type="Google" id="ProtNLM"/>
    </source>
</evidence>
<dbReference type="EMBL" id="JBHSEK010000001">
    <property type="protein sequence ID" value="MFC4488496.1"/>
    <property type="molecule type" value="Genomic_DNA"/>
</dbReference>
<gene>
    <name evidence="1" type="ORF">ACFO0R_02590</name>
</gene>